<keyword evidence="1" id="KW-0732">Signal</keyword>
<feature type="chain" id="PRO_5037918014" evidence="1">
    <location>
        <begin position="28"/>
        <end position="149"/>
    </location>
</feature>
<protein>
    <submittedName>
        <fullName evidence="2">Uncharacterized protein</fullName>
    </submittedName>
</protein>
<name>A0A927W2D0_9CLOT</name>
<accession>A0A927W2D0</accession>
<dbReference type="EMBL" id="SVCM01000039">
    <property type="protein sequence ID" value="MBE6059213.1"/>
    <property type="molecule type" value="Genomic_DNA"/>
</dbReference>
<gene>
    <name evidence="2" type="ORF">E7215_03425</name>
</gene>
<dbReference type="Proteomes" id="UP000768462">
    <property type="component" value="Unassembled WGS sequence"/>
</dbReference>
<comment type="caution">
    <text evidence="2">The sequence shown here is derived from an EMBL/GenBank/DDBJ whole genome shotgun (WGS) entry which is preliminary data.</text>
</comment>
<reference evidence="2" key="1">
    <citation type="submission" date="2019-04" db="EMBL/GenBank/DDBJ databases">
        <title>Evolution of Biomass-Degrading Anaerobic Consortia Revealed by Metagenomics.</title>
        <authorList>
            <person name="Peng X."/>
        </authorList>
    </citation>
    <scope>NUCLEOTIDE SEQUENCE</scope>
    <source>
        <strain evidence="2">SIG254</strain>
    </source>
</reference>
<organism evidence="2 3">
    <name type="scientific">Clostridium sulfidigenes</name>
    <dbReference type="NCBI Taxonomy" id="318464"/>
    <lineage>
        <taxon>Bacteria</taxon>
        <taxon>Bacillati</taxon>
        <taxon>Bacillota</taxon>
        <taxon>Clostridia</taxon>
        <taxon>Eubacteriales</taxon>
        <taxon>Clostridiaceae</taxon>
        <taxon>Clostridium</taxon>
    </lineage>
</organism>
<sequence>MKLKKKLALIMATAATITSLGGVTAFANNSSDTTWDLSHWSNAISHCAMNTRIRPKTDDSSAYGRINKGNERGESTVYMQLKDANGNNLVGGYNGGRILPSVKFEGNVPNYVPNYANENGYKDVRMWIIQYALKTGAAGCDGVWSPDSY</sequence>
<evidence type="ECO:0000256" key="1">
    <source>
        <dbReference type="SAM" id="SignalP"/>
    </source>
</evidence>
<proteinExistence type="predicted"/>
<evidence type="ECO:0000313" key="3">
    <source>
        <dbReference type="Proteomes" id="UP000768462"/>
    </source>
</evidence>
<evidence type="ECO:0000313" key="2">
    <source>
        <dbReference type="EMBL" id="MBE6059213.1"/>
    </source>
</evidence>
<feature type="signal peptide" evidence="1">
    <location>
        <begin position="1"/>
        <end position="27"/>
    </location>
</feature>
<dbReference type="AlphaFoldDB" id="A0A927W2D0"/>